<dbReference type="InterPro" id="IPR011576">
    <property type="entry name" value="Pyridox_Oxase_N"/>
</dbReference>
<proteinExistence type="predicted"/>
<dbReference type="AlphaFoldDB" id="A0A4R6X4R1"/>
<evidence type="ECO:0000313" key="2">
    <source>
        <dbReference type="EMBL" id="TDR06342.1"/>
    </source>
</evidence>
<reference evidence="2 3" key="1">
    <citation type="submission" date="2019-03" db="EMBL/GenBank/DDBJ databases">
        <title>Genomic Encyclopedia of Type Strains, Phase IV (KMG-IV): sequencing the most valuable type-strain genomes for metagenomic binning, comparative biology and taxonomic classification.</title>
        <authorList>
            <person name="Goeker M."/>
        </authorList>
    </citation>
    <scope>NUCLEOTIDE SEQUENCE [LARGE SCALE GENOMIC DNA]</scope>
    <source>
        <strain evidence="2 3">DSM 5604</strain>
    </source>
</reference>
<keyword evidence="3" id="KW-1185">Reference proteome</keyword>
<protein>
    <recommendedName>
        <fullName evidence="1">Pyridoxamine 5'-phosphate oxidase N-terminal domain-containing protein</fullName>
    </recommendedName>
</protein>
<dbReference type="Gene3D" id="2.30.110.10">
    <property type="entry name" value="Electron Transport, Fmn-binding Protein, Chain A"/>
    <property type="match status" value="1"/>
</dbReference>
<dbReference type="InterPro" id="IPR012349">
    <property type="entry name" value="Split_barrel_FMN-bd"/>
</dbReference>
<accession>A0A4R6X4R1</accession>
<evidence type="ECO:0000313" key="3">
    <source>
        <dbReference type="Proteomes" id="UP000295729"/>
    </source>
</evidence>
<dbReference type="Pfam" id="PF01243">
    <property type="entry name" value="PNPOx_N"/>
    <property type="match status" value="1"/>
</dbReference>
<organism evidence="2 3">
    <name type="scientific">Marinomonas communis</name>
    <dbReference type="NCBI Taxonomy" id="28254"/>
    <lineage>
        <taxon>Bacteria</taxon>
        <taxon>Pseudomonadati</taxon>
        <taxon>Pseudomonadota</taxon>
        <taxon>Gammaproteobacteria</taxon>
        <taxon>Oceanospirillales</taxon>
        <taxon>Oceanospirillaceae</taxon>
        <taxon>Marinomonas</taxon>
    </lineage>
</organism>
<dbReference type="PANTHER" id="PTHR40660:SF1">
    <property type="entry name" value="5'-PHOSPHATE OXIDASE PUTATIVE DOMAIN-CONTAINING PROTEIN-RELATED"/>
    <property type="match status" value="1"/>
</dbReference>
<dbReference type="SUPFAM" id="SSF50475">
    <property type="entry name" value="FMN-binding split barrel"/>
    <property type="match status" value="1"/>
</dbReference>
<name>A0A4R6X4R1_9GAMM</name>
<evidence type="ECO:0000259" key="1">
    <source>
        <dbReference type="Pfam" id="PF01243"/>
    </source>
</evidence>
<comment type="caution">
    <text evidence="2">The sequence shown here is derived from an EMBL/GenBank/DDBJ whole genome shotgun (WGS) entry which is preliminary data.</text>
</comment>
<dbReference type="Proteomes" id="UP000295729">
    <property type="component" value="Unassembled WGS sequence"/>
</dbReference>
<dbReference type="EMBL" id="SNZA01000006">
    <property type="protein sequence ID" value="TDR06342.1"/>
    <property type="molecule type" value="Genomic_DNA"/>
</dbReference>
<feature type="domain" description="Pyridoxamine 5'-phosphate oxidase N-terminal" evidence="1">
    <location>
        <begin position="7"/>
        <end position="124"/>
    </location>
</feature>
<dbReference type="RefSeq" id="WP_211342221.1">
    <property type="nucleotide sequence ID" value="NZ_JAJGNH010000005.1"/>
</dbReference>
<dbReference type="PANTHER" id="PTHR40660">
    <property type="entry name" value="5'-PHOSPHATE OXIDASE PUTATIVE DOMAIN-CONTAINING PROTEIN-RELATED"/>
    <property type="match status" value="1"/>
</dbReference>
<gene>
    <name evidence="2" type="ORF">C8D85_3274</name>
</gene>
<sequence>MSEQKLNDAMQQMLAEQTPILATVIKESGMPNIGPKRSLRVFDGNHLIFNENTGGQTLENIKQGSKIAIAVIDRPNLDGYRFVGSPEVHYEGEYFDNAVQYAENNGMKTPKCAVLIKVDEVFTLKSGPTAGQKIA</sequence>